<dbReference type="EMBL" id="AZSP01000040">
    <property type="protein sequence ID" value="PVE13143.1"/>
    <property type="molecule type" value="Genomic_DNA"/>
</dbReference>
<comment type="caution">
    <text evidence="1">The sequence shown here is derived from an EMBL/GenBank/DDBJ whole genome shotgun (WGS) entry which is preliminary data.</text>
</comment>
<name>A0A2T7TDC6_9ACTN</name>
<dbReference type="STRING" id="1440053.GCA_000718095_07110"/>
<dbReference type="AlphaFoldDB" id="A0A2T7TDC6"/>
<organism evidence="1 2">
    <name type="scientific">Streptomyces scopuliridis RB72</name>
    <dbReference type="NCBI Taxonomy" id="1440053"/>
    <lineage>
        <taxon>Bacteria</taxon>
        <taxon>Bacillati</taxon>
        <taxon>Actinomycetota</taxon>
        <taxon>Actinomycetes</taxon>
        <taxon>Kitasatosporales</taxon>
        <taxon>Streptomycetaceae</taxon>
        <taxon>Streptomyces</taxon>
    </lineage>
</organism>
<dbReference type="Proteomes" id="UP000245992">
    <property type="component" value="Unassembled WGS sequence"/>
</dbReference>
<dbReference type="RefSeq" id="WP_063759297.1">
    <property type="nucleotide sequence ID" value="NZ_AZSP01000040.1"/>
</dbReference>
<gene>
    <name evidence="1" type="ORF">Y717_22015</name>
</gene>
<sequence>MYAFEITQPEIHTRPLADVERWELVAEAAGYRCQCTGGLCGSQHSRTDLRCPIRHDQYRKGPGRVRLIVAPDDLTLSDVDAVALPAGSLRAWCPECHQAARRRQREADAARRRFDTEPPATLF</sequence>
<proteinExistence type="predicted"/>
<accession>A0A2T7TDC6</accession>
<evidence type="ECO:0000313" key="2">
    <source>
        <dbReference type="Proteomes" id="UP000245992"/>
    </source>
</evidence>
<keyword evidence="2" id="KW-1185">Reference proteome</keyword>
<reference evidence="1 2" key="1">
    <citation type="submission" date="2013-12" db="EMBL/GenBank/DDBJ databases">
        <title>Annotated genome of Streptomyces scopuliridis.</title>
        <authorList>
            <person name="Olson J.B."/>
        </authorList>
    </citation>
    <scope>NUCLEOTIDE SEQUENCE [LARGE SCALE GENOMIC DNA]</scope>
    <source>
        <strain evidence="1 2">RB72</strain>
    </source>
</reference>
<evidence type="ECO:0000313" key="1">
    <source>
        <dbReference type="EMBL" id="PVE13143.1"/>
    </source>
</evidence>
<protein>
    <submittedName>
        <fullName evidence="1">Uncharacterized protein</fullName>
    </submittedName>
</protein>